<protein>
    <submittedName>
        <fullName evidence="1">Uncharacterized protein</fullName>
    </submittedName>
</protein>
<evidence type="ECO:0000313" key="2">
    <source>
        <dbReference type="Proteomes" id="UP001163203"/>
    </source>
</evidence>
<gene>
    <name evidence="1" type="ORF">ORV05_02075</name>
</gene>
<sequence>MSDQKYLHVELSVACDDLAAFAARLNWLAAAYRESGHEVALSRVRHAARMLASTAGELWSAKQIEETWKADE</sequence>
<proteinExistence type="predicted"/>
<accession>A0ABY7B3X5</accession>
<dbReference type="Proteomes" id="UP001163203">
    <property type="component" value="Chromosome"/>
</dbReference>
<dbReference type="RefSeq" id="WP_268756759.1">
    <property type="nucleotide sequence ID" value="NZ_CP113836.1"/>
</dbReference>
<reference evidence="1" key="1">
    <citation type="submission" date="2022-11" db="EMBL/GenBank/DDBJ databases">
        <authorList>
            <person name="Mo P."/>
        </authorList>
    </citation>
    <scope>NUCLEOTIDE SEQUENCE</scope>
    <source>
        <strain evidence="1">HUAS 11-8</strain>
    </source>
</reference>
<dbReference type="EMBL" id="CP113836">
    <property type="protein sequence ID" value="WAL66627.1"/>
    <property type="molecule type" value="Genomic_DNA"/>
</dbReference>
<keyword evidence="2" id="KW-1185">Reference proteome</keyword>
<organism evidence="1 2">
    <name type="scientific">Amycolatopsis cynarae</name>
    <dbReference type="NCBI Taxonomy" id="2995223"/>
    <lineage>
        <taxon>Bacteria</taxon>
        <taxon>Bacillati</taxon>
        <taxon>Actinomycetota</taxon>
        <taxon>Actinomycetes</taxon>
        <taxon>Pseudonocardiales</taxon>
        <taxon>Pseudonocardiaceae</taxon>
        <taxon>Amycolatopsis</taxon>
    </lineage>
</organism>
<name>A0ABY7B3X5_9PSEU</name>
<evidence type="ECO:0000313" key="1">
    <source>
        <dbReference type="EMBL" id="WAL66627.1"/>
    </source>
</evidence>